<evidence type="ECO:0000256" key="1">
    <source>
        <dbReference type="SAM" id="SignalP"/>
    </source>
</evidence>
<name>G5JG88_9STAP</name>
<proteinExistence type="predicted"/>
<keyword evidence="1" id="KW-0732">Signal</keyword>
<sequence length="143" mass="15829">MNIKYFYAAGAIATILSLSACGNSNNDNHSDNKAKSEDTNIKTDTSKHLMGTFSSKNGEKVEGKAEIKDGKLMLTDYKSSKGPDLHVYLTKNGDIKKGKEISTVDYDKKTQTFDLKHVDLNKYNEVTIYCKKAHVIFGGAKLK</sequence>
<gene>
    <name evidence="3" type="ORF">SS7213T_02298</name>
</gene>
<dbReference type="PATRIC" id="fig|911238.3.peg.427"/>
<dbReference type="AlphaFoldDB" id="G5JG88"/>
<comment type="caution">
    <text evidence="3">The sequence shown here is derived from an EMBL/GenBank/DDBJ whole genome shotgun (WGS) entry which is preliminary data.</text>
</comment>
<evidence type="ECO:0000259" key="2">
    <source>
        <dbReference type="PROSITE" id="PS51549"/>
    </source>
</evidence>
<evidence type="ECO:0000313" key="4">
    <source>
        <dbReference type="Proteomes" id="UP000005413"/>
    </source>
</evidence>
<reference evidence="3 4" key="1">
    <citation type="journal article" date="2012" name="BMC Genomics">
        <title>Comparative genomic analysis of the genus Staphylococcus including Staphylococcus aureus and its newly described sister species Staphylococcus simiae.</title>
        <authorList>
            <person name="Suzuki H."/>
            <person name="Lefebure T."/>
            <person name="Pavinski Bitar P."/>
            <person name="Stanhope M.J."/>
        </authorList>
    </citation>
    <scope>NUCLEOTIDE SEQUENCE [LARGE SCALE GENOMIC DNA]</scope>
    <source>
        <strain evidence="3 4">CCM 7213</strain>
    </source>
</reference>
<dbReference type="Proteomes" id="UP000005413">
    <property type="component" value="Unassembled WGS sequence"/>
</dbReference>
<dbReference type="InterPro" id="IPR019545">
    <property type="entry name" value="DM13_domain"/>
</dbReference>
<feature type="signal peptide" evidence="1">
    <location>
        <begin position="1"/>
        <end position="20"/>
    </location>
</feature>
<evidence type="ECO:0000313" key="3">
    <source>
        <dbReference type="EMBL" id="EHJ08801.1"/>
    </source>
</evidence>
<feature type="chain" id="PRO_5039316319" description="DM13 domain-containing protein" evidence="1">
    <location>
        <begin position="21"/>
        <end position="143"/>
    </location>
</feature>
<dbReference type="RefSeq" id="WP_002462144.1">
    <property type="nucleotide sequence ID" value="NZ_AEUN01000046.1"/>
</dbReference>
<feature type="domain" description="DM13" evidence="2">
    <location>
        <begin position="51"/>
        <end position="143"/>
    </location>
</feature>
<dbReference type="OrthoDB" id="155521at2"/>
<accession>G5JG88</accession>
<dbReference type="EMBL" id="AEUN01000046">
    <property type="protein sequence ID" value="EHJ08801.1"/>
    <property type="molecule type" value="Genomic_DNA"/>
</dbReference>
<dbReference type="PROSITE" id="PS51257">
    <property type="entry name" value="PROKAR_LIPOPROTEIN"/>
    <property type="match status" value="1"/>
</dbReference>
<organism evidence="3 4">
    <name type="scientific">Staphylococcus simiae CCM 7213 = CCUG 51256</name>
    <dbReference type="NCBI Taxonomy" id="911238"/>
    <lineage>
        <taxon>Bacteria</taxon>
        <taxon>Bacillati</taxon>
        <taxon>Bacillota</taxon>
        <taxon>Bacilli</taxon>
        <taxon>Bacillales</taxon>
        <taxon>Staphylococcaceae</taxon>
        <taxon>Staphylococcus</taxon>
    </lineage>
</organism>
<keyword evidence="4" id="KW-1185">Reference proteome</keyword>
<dbReference type="Pfam" id="PF10517">
    <property type="entry name" value="DM13"/>
    <property type="match status" value="1"/>
</dbReference>
<dbReference type="PROSITE" id="PS51549">
    <property type="entry name" value="DM13"/>
    <property type="match status" value="1"/>
</dbReference>
<protein>
    <recommendedName>
        <fullName evidence="2">DM13 domain-containing protein</fullName>
    </recommendedName>
</protein>